<evidence type="ECO:0000313" key="9">
    <source>
        <dbReference type="EMBL" id="TXL60533.1"/>
    </source>
</evidence>
<accession>A0A5C8NJC5</accession>
<proteinExistence type="inferred from homology"/>
<comment type="caution">
    <text evidence="9">The sequence shown here is derived from an EMBL/GenBank/DDBJ whole genome shotgun (WGS) entry which is preliminary data.</text>
</comment>
<keyword evidence="5" id="KW-0408">Iron</keyword>
<dbReference type="Proteomes" id="UP000321574">
    <property type="component" value="Unassembled WGS sequence"/>
</dbReference>
<evidence type="ECO:0000256" key="4">
    <source>
        <dbReference type="ARBA" id="ARBA00022898"/>
    </source>
</evidence>
<dbReference type="InterPro" id="IPR000192">
    <property type="entry name" value="Aminotrans_V_dom"/>
</dbReference>
<dbReference type="Gene3D" id="3.40.640.10">
    <property type="entry name" value="Type I PLP-dependent aspartate aminotransferase-like (Major domain)"/>
    <property type="match status" value="1"/>
</dbReference>
<feature type="domain" description="Aminotransferase class V" evidence="8">
    <location>
        <begin position="2"/>
        <end position="363"/>
    </location>
</feature>
<sequence length="379" mass="42202">MIYLDNSATTKPHPDVLHSFQQVSTSFYANPSSIHPLGGEAEQLLLTAKKQAAKILRVLPEEIIFTASGTEGNNLAIKGVALEHQKRGKHIITTIIEHPSVYNTCLALEKLGFEITYIPVNQDGIVSPEMIEQAIRDDTILISVMHVNNEIGSIQPVQEIGERLRKYPKVIFHVDDVQGFGKVPLNIKESHIDLYTISAHKIHGLKGNGILYKQSRVSLFPLFHGGEQGEGFRAGTENVAGAVSMTKAMRLIKEKEKEKNRYLFQLHQLLRQELEKIEGVFINTPKNAAPHIMNFSLPGLKPEVLIHALASEEIYISTKSACSSKQSDYSRIVAACGKDDENATSALRVSLSYEQTKEEIDTFIHTMKRIITKLRGIMG</sequence>
<dbReference type="RefSeq" id="WP_147670400.1">
    <property type="nucleotide sequence ID" value="NZ_VDUW01000014.1"/>
</dbReference>
<comment type="cofactor">
    <cofactor evidence="1 7">
        <name>pyridoxal 5'-phosphate</name>
        <dbReference type="ChEBI" id="CHEBI:597326"/>
    </cofactor>
</comment>
<dbReference type="Pfam" id="PF00266">
    <property type="entry name" value="Aminotran_5"/>
    <property type="match status" value="1"/>
</dbReference>
<dbReference type="InterPro" id="IPR015424">
    <property type="entry name" value="PyrdxlP-dep_Trfase"/>
</dbReference>
<protein>
    <submittedName>
        <fullName evidence="9">Cysteine desulfurase</fullName>
    </submittedName>
</protein>
<evidence type="ECO:0000256" key="5">
    <source>
        <dbReference type="ARBA" id="ARBA00023004"/>
    </source>
</evidence>
<dbReference type="PANTHER" id="PTHR11601">
    <property type="entry name" value="CYSTEINE DESULFURYLASE FAMILY MEMBER"/>
    <property type="match status" value="1"/>
</dbReference>
<dbReference type="PROSITE" id="PS00595">
    <property type="entry name" value="AA_TRANSFER_CLASS_5"/>
    <property type="match status" value="1"/>
</dbReference>
<comment type="similarity">
    <text evidence="2">Belongs to the class-V pyridoxal-phosphate-dependent aminotransferase family. NifS/IscS subfamily.</text>
</comment>
<evidence type="ECO:0000256" key="6">
    <source>
        <dbReference type="ARBA" id="ARBA00023014"/>
    </source>
</evidence>
<dbReference type="InterPro" id="IPR020578">
    <property type="entry name" value="Aminotrans_V_PyrdxlP_BS"/>
</dbReference>
<dbReference type="AlphaFoldDB" id="A0A5C8NJC5"/>
<evidence type="ECO:0000256" key="7">
    <source>
        <dbReference type="RuleBase" id="RU004504"/>
    </source>
</evidence>
<dbReference type="GO" id="GO:0051536">
    <property type="term" value="F:iron-sulfur cluster binding"/>
    <property type="evidence" value="ECO:0007669"/>
    <property type="project" value="UniProtKB-KW"/>
</dbReference>
<dbReference type="SUPFAM" id="SSF53383">
    <property type="entry name" value="PLP-dependent transferases"/>
    <property type="match status" value="1"/>
</dbReference>
<dbReference type="GO" id="GO:0003824">
    <property type="term" value="F:catalytic activity"/>
    <property type="evidence" value="ECO:0007669"/>
    <property type="project" value="UniProtKB-ARBA"/>
</dbReference>
<dbReference type="GO" id="GO:0046872">
    <property type="term" value="F:metal ion binding"/>
    <property type="evidence" value="ECO:0007669"/>
    <property type="project" value="UniProtKB-KW"/>
</dbReference>
<dbReference type="PANTHER" id="PTHR11601:SF50">
    <property type="entry name" value="CYSTEINE DESULFURASE ISCS 2-RELATED"/>
    <property type="match status" value="1"/>
</dbReference>
<evidence type="ECO:0000259" key="8">
    <source>
        <dbReference type="Pfam" id="PF00266"/>
    </source>
</evidence>
<evidence type="ECO:0000256" key="1">
    <source>
        <dbReference type="ARBA" id="ARBA00001933"/>
    </source>
</evidence>
<dbReference type="InterPro" id="IPR015421">
    <property type="entry name" value="PyrdxlP-dep_Trfase_major"/>
</dbReference>
<evidence type="ECO:0000313" key="10">
    <source>
        <dbReference type="Proteomes" id="UP000321574"/>
    </source>
</evidence>
<dbReference type="EMBL" id="VDUW01000014">
    <property type="protein sequence ID" value="TXL60533.1"/>
    <property type="molecule type" value="Genomic_DNA"/>
</dbReference>
<dbReference type="PIRSF" id="PIRSF005572">
    <property type="entry name" value="NifS"/>
    <property type="match status" value="1"/>
</dbReference>
<dbReference type="InterPro" id="IPR016454">
    <property type="entry name" value="Cysteine_dSase"/>
</dbReference>
<keyword evidence="3" id="KW-0479">Metal-binding</keyword>
<dbReference type="InterPro" id="IPR015422">
    <property type="entry name" value="PyrdxlP-dep_Trfase_small"/>
</dbReference>
<gene>
    <name evidence="9" type="ORF">FHP05_14010</name>
</gene>
<reference evidence="9 10" key="1">
    <citation type="submission" date="2019-06" db="EMBL/GenBank/DDBJ databases">
        <title>Cerasibacillus sp. nov., isolated from maize field.</title>
        <authorList>
            <person name="Lin S.-Y."/>
            <person name="Tsai C.-F."/>
            <person name="Young C.-C."/>
        </authorList>
    </citation>
    <scope>NUCLEOTIDE SEQUENCE [LARGE SCALE GENOMIC DNA]</scope>
    <source>
        <strain evidence="9 10">CC-CFT480</strain>
    </source>
</reference>
<keyword evidence="4" id="KW-0663">Pyridoxal phosphate</keyword>
<name>A0A5C8NJC5_9BACI</name>
<dbReference type="OrthoDB" id="9808002at2"/>
<organism evidence="9 10">
    <name type="scientific">Cerasibacillus terrae</name>
    <dbReference type="NCBI Taxonomy" id="2498845"/>
    <lineage>
        <taxon>Bacteria</taxon>
        <taxon>Bacillati</taxon>
        <taxon>Bacillota</taxon>
        <taxon>Bacilli</taxon>
        <taxon>Bacillales</taxon>
        <taxon>Bacillaceae</taxon>
        <taxon>Cerasibacillus</taxon>
    </lineage>
</organism>
<keyword evidence="6" id="KW-0411">Iron-sulfur</keyword>
<dbReference type="Gene3D" id="3.90.1150.10">
    <property type="entry name" value="Aspartate Aminotransferase, domain 1"/>
    <property type="match status" value="1"/>
</dbReference>
<keyword evidence="10" id="KW-1185">Reference proteome</keyword>
<evidence type="ECO:0000256" key="2">
    <source>
        <dbReference type="ARBA" id="ARBA00006490"/>
    </source>
</evidence>
<evidence type="ECO:0000256" key="3">
    <source>
        <dbReference type="ARBA" id="ARBA00022723"/>
    </source>
</evidence>